<evidence type="ECO:0000256" key="1">
    <source>
        <dbReference type="SAM" id="MobiDB-lite"/>
    </source>
</evidence>
<dbReference type="EnsemblMetazoa" id="AMIN002603-RA">
    <property type="protein sequence ID" value="AMIN002603-PA"/>
    <property type="gene ID" value="AMIN002603"/>
</dbReference>
<feature type="compositionally biased region" description="Basic and acidic residues" evidence="1">
    <location>
        <begin position="184"/>
        <end position="197"/>
    </location>
</feature>
<organism evidence="3 4">
    <name type="scientific">Anopheles minimus</name>
    <dbReference type="NCBI Taxonomy" id="112268"/>
    <lineage>
        <taxon>Eukaryota</taxon>
        <taxon>Metazoa</taxon>
        <taxon>Ecdysozoa</taxon>
        <taxon>Arthropoda</taxon>
        <taxon>Hexapoda</taxon>
        <taxon>Insecta</taxon>
        <taxon>Pterygota</taxon>
        <taxon>Neoptera</taxon>
        <taxon>Endopterygota</taxon>
        <taxon>Diptera</taxon>
        <taxon>Nematocera</taxon>
        <taxon>Culicoidea</taxon>
        <taxon>Culicidae</taxon>
        <taxon>Anophelinae</taxon>
        <taxon>Anopheles</taxon>
    </lineage>
</organism>
<feature type="transmembrane region" description="Helical" evidence="2">
    <location>
        <begin position="433"/>
        <end position="451"/>
    </location>
</feature>
<reference evidence="4" key="1">
    <citation type="submission" date="2013-03" db="EMBL/GenBank/DDBJ databases">
        <title>The Genome Sequence of Anopheles minimus MINIMUS1.</title>
        <authorList>
            <consortium name="The Broad Institute Genomics Platform"/>
            <person name="Neafsey D.E."/>
            <person name="Walton C."/>
            <person name="Walker B."/>
            <person name="Young S.K."/>
            <person name="Zeng Q."/>
            <person name="Gargeya S."/>
            <person name="Fitzgerald M."/>
            <person name="Haas B."/>
            <person name="Abouelleil A."/>
            <person name="Allen A.W."/>
            <person name="Alvarado L."/>
            <person name="Arachchi H.M."/>
            <person name="Berlin A.M."/>
            <person name="Chapman S.B."/>
            <person name="Gainer-Dewar J."/>
            <person name="Goldberg J."/>
            <person name="Griggs A."/>
            <person name="Gujja S."/>
            <person name="Hansen M."/>
            <person name="Howarth C."/>
            <person name="Imamovic A."/>
            <person name="Ireland A."/>
            <person name="Larimer J."/>
            <person name="McCowan C."/>
            <person name="Murphy C."/>
            <person name="Pearson M."/>
            <person name="Poon T.W."/>
            <person name="Priest M."/>
            <person name="Roberts A."/>
            <person name="Saif S."/>
            <person name="Shea T."/>
            <person name="Sisk P."/>
            <person name="Sykes S."/>
            <person name="Wortman J."/>
            <person name="Nusbaum C."/>
            <person name="Birren B."/>
        </authorList>
    </citation>
    <scope>NUCLEOTIDE SEQUENCE [LARGE SCALE GENOMIC DNA]</scope>
    <source>
        <strain evidence="4">MINIMUS1</strain>
    </source>
</reference>
<keyword evidence="2" id="KW-0812">Transmembrane</keyword>
<feature type="region of interest" description="Disordered" evidence="1">
    <location>
        <begin position="136"/>
        <end position="207"/>
    </location>
</feature>
<feature type="compositionally biased region" description="Basic and acidic residues" evidence="1">
    <location>
        <begin position="157"/>
        <end position="176"/>
    </location>
</feature>
<sequence>MDVIKSTIRARCVENIRYRVRNPSIPTFISSDGDEVIRVGHCPFDQIGYAIASLIWRPVGANSSSFEFPTTGLLWSISNYPSIINNFHGCTVADDQTDPVAHGVSEGEVTPALSGTSSCAHRKVVNVGKRGLLAVAEEPPQRQAPEGSPKVNTVEGVDERIDGTVDPTEPGKELAQLRHGPVLRQERRDDVVDEERQPAGNETPDDDAERLGRLVLALHRRDAGREGLLVDADVVATGPSAHQLYRAAGRGRDGRVDRVVPSKTTRCRQRSRRPSLMMMVMVMMVVMMMMVEMLLRRRSATRATTSSSSCSSGARIALGATTTGPIGIGDWIIDNGVKARPIRRLLMAFRCRPIARPRMDCGFVLRGTTTTTSRTHVHQFVRPVLVVVPLGARFQWAGVVQHRSQLCHVRGSGSGQLRRGTLLLRTQWDRFQLGLIAIFLGFPNAVTFLQMQR</sequence>
<protein>
    <submittedName>
        <fullName evidence="3">Uncharacterized protein</fullName>
    </submittedName>
</protein>
<dbReference type="VEuPathDB" id="VectorBase:AMIN002603"/>
<evidence type="ECO:0000256" key="2">
    <source>
        <dbReference type="SAM" id="Phobius"/>
    </source>
</evidence>
<evidence type="ECO:0000313" key="3">
    <source>
        <dbReference type="EnsemblMetazoa" id="AMIN002603-PA"/>
    </source>
</evidence>
<name>A0A182VX04_9DIPT</name>
<accession>A0A182VX04</accession>
<reference evidence="3" key="2">
    <citation type="submission" date="2020-05" db="UniProtKB">
        <authorList>
            <consortium name="EnsemblMetazoa"/>
        </authorList>
    </citation>
    <scope>IDENTIFICATION</scope>
    <source>
        <strain evidence="3">MINIMUS1</strain>
    </source>
</reference>
<keyword evidence="2" id="KW-1133">Transmembrane helix</keyword>
<keyword evidence="2" id="KW-0472">Membrane</keyword>
<keyword evidence="4" id="KW-1185">Reference proteome</keyword>
<evidence type="ECO:0000313" key="4">
    <source>
        <dbReference type="Proteomes" id="UP000075920"/>
    </source>
</evidence>
<feature type="transmembrane region" description="Helical" evidence="2">
    <location>
        <begin position="276"/>
        <end position="295"/>
    </location>
</feature>
<dbReference type="AlphaFoldDB" id="A0A182VX04"/>
<dbReference type="Proteomes" id="UP000075920">
    <property type="component" value="Unassembled WGS sequence"/>
</dbReference>
<proteinExistence type="predicted"/>